<protein>
    <recommendedName>
        <fullName evidence="5">HTH luxR-type domain-containing protein</fullName>
    </recommendedName>
</protein>
<dbReference type="SUPFAM" id="SSF46894">
    <property type="entry name" value="C-terminal effector domain of the bipartite response regulators"/>
    <property type="match status" value="2"/>
</dbReference>
<evidence type="ECO:0000256" key="1">
    <source>
        <dbReference type="ARBA" id="ARBA00023015"/>
    </source>
</evidence>
<evidence type="ECO:0000313" key="6">
    <source>
        <dbReference type="EMBL" id="QDL34391.1"/>
    </source>
</evidence>
<dbReference type="Gene3D" id="1.10.10.10">
    <property type="entry name" value="Winged helix-like DNA-binding domain superfamily/Winged helix DNA-binding domain"/>
    <property type="match status" value="2"/>
</dbReference>
<dbReference type="PANTHER" id="PTHR44688">
    <property type="entry name" value="DNA-BINDING TRANSCRIPTIONAL ACTIVATOR DEVR_DOSR"/>
    <property type="match status" value="1"/>
</dbReference>
<dbReference type="AlphaFoldDB" id="A0A515D1U7"/>
<organism evidence="6 7">
    <name type="scientific">Serratia liquefaciens</name>
    <dbReference type="NCBI Taxonomy" id="614"/>
    <lineage>
        <taxon>Bacteria</taxon>
        <taxon>Pseudomonadati</taxon>
        <taxon>Pseudomonadota</taxon>
        <taxon>Gammaproteobacteria</taxon>
        <taxon>Enterobacterales</taxon>
        <taxon>Yersiniaceae</taxon>
        <taxon>Serratia</taxon>
    </lineage>
</organism>
<dbReference type="InterPro" id="IPR016032">
    <property type="entry name" value="Sig_transdc_resp-reg_C-effctor"/>
</dbReference>
<accession>A0A515D1U7</accession>
<evidence type="ECO:0000259" key="5">
    <source>
        <dbReference type="SMART" id="SM00421"/>
    </source>
</evidence>
<sequence>MRLTVNNRTGYFPASKELDLLRNIATADSLPSIVLKLQPAAESAVRLEPLPHTGGVNWLPLLWQLVVLKSCRHDLELSLQAPFSTPAWHRLLGVLNISPGLATKQPQSLPLLTLTESRVLLTLLGGMHPWQLAARMNRDIRTISSHKKRAMDKAGLQHNGELYALGALLYGPQHATAQIALPAAEQQVLAALLRNGSVTATAQLLGKSVKTVSGQKHNLMRRLNVPHEVALFAAAEHYHAGPKKNCLVHSE</sequence>
<keyword evidence="4" id="KW-0804">Transcription</keyword>
<name>A0A515D1U7_SERLI</name>
<dbReference type="EMBL" id="CP033893">
    <property type="protein sequence ID" value="QDL34391.1"/>
    <property type="molecule type" value="Genomic_DNA"/>
</dbReference>
<gene>
    <name evidence="6" type="ORF">EGO53_22550</name>
</gene>
<dbReference type="RefSeq" id="WP_142816118.1">
    <property type="nucleotide sequence ID" value="NZ_CBCPIK010000016.1"/>
</dbReference>
<dbReference type="STRING" id="614.XJ20_22575"/>
<feature type="domain" description="HTH luxR-type" evidence="5">
    <location>
        <begin position="178"/>
        <end position="235"/>
    </location>
</feature>
<evidence type="ECO:0000313" key="7">
    <source>
        <dbReference type="Proteomes" id="UP000317572"/>
    </source>
</evidence>
<keyword evidence="3" id="KW-0010">Activator</keyword>
<evidence type="ECO:0000256" key="2">
    <source>
        <dbReference type="ARBA" id="ARBA00023125"/>
    </source>
</evidence>
<dbReference type="SMART" id="SM00421">
    <property type="entry name" value="HTH_LUXR"/>
    <property type="match status" value="2"/>
</dbReference>
<evidence type="ECO:0000256" key="3">
    <source>
        <dbReference type="ARBA" id="ARBA00023159"/>
    </source>
</evidence>
<proteinExistence type="predicted"/>
<keyword evidence="1" id="KW-0805">Transcription regulation</keyword>
<evidence type="ECO:0000256" key="4">
    <source>
        <dbReference type="ARBA" id="ARBA00023163"/>
    </source>
</evidence>
<feature type="domain" description="HTH luxR-type" evidence="5">
    <location>
        <begin position="109"/>
        <end position="166"/>
    </location>
</feature>
<dbReference type="GO" id="GO:0006355">
    <property type="term" value="P:regulation of DNA-templated transcription"/>
    <property type="evidence" value="ECO:0007669"/>
    <property type="project" value="InterPro"/>
</dbReference>
<keyword evidence="2" id="KW-0238">DNA-binding</keyword>
<dbReference type="PANTHER" id="PTHR44688:SF16">
    <property type="entry name" value="DNA-BINDING TRANSCRIPTIONAL ACTIVATOR DEVR_DOSR"/>
    <property type="match status" value="1"/>
</dbReference>
<reference evidence="6 7" key="1">
    <citation type="submission" date="2018-11" db="EMBL/GenBank/DDBJ databases">
        <title>The first complete genome of Serratia liquefaciens isolated from metalophyte plant revel distinctness adaptive mechanisms in an extreme habitat.</title>
        <authorList>
            <person name="Caneschi W.L."/>
            <person name="Sanchez A.B."/>
            <person name="Felestrino E.B."/>
            <person name="Assis R.A.B."/>
            <person name="Lemes C.G.C."/>
            <person name="Cordeiro I.F."/>
            <person name="Fonseca N.P."/>
            <person name="Villa M."/>
            <person name="Vieira I.T."/>
            <person name="Moraes L.A."/>
            <person name="Kamino L.H.Y."/>
            <person name="do Carmo F."/>
            <person name="Garcia C.M."/>
            <person name="Almeida N.F."/>
            <person name="Silva R.S."/>
            <person name="Ferro J.A."/>
            <person name="Ferro M.I.T."/>
            <person name="Varani A.M."/>
            <person name="Ferreira R.M."/>
            <person name="dos Santos V.L."/>
            <person name="Silva U.C."/>
            <person name="Setubal J.C."/>
            <person name="Moreira L.M."/>
        </authorList>
    </citation>
    <scope>NUCLEOTIDE SEQUENCE [LARGE SCALE GENOMIC DNA]</scope>
    <source>
        <strain evidence="6 7">FG3</strain>
    </source>
</reference>
<dbReference type="GO" id="GO:0003677">
    <property type="term" value="F:DNA binding"/>
    <property type="evidence" value="ECO:0007669"/>
    <property type="project" value="UniProtKB-KW"/>
</dbReference>
<dbReference type="InterPro" id="IPR000792">
    <property type="entry name" value="Tscrpt_reg_LuxR_C"/>
</dbReference>
<dbReference type="InterPro" id="IPR036388">
    <property type="entry name" value="WH-like_DNA-bd_sf"/>
</dbReference>
<dbReference type="Proteomes" id="UP000317572">
    <property type="component" value="Chromosome"/>
</dbReference>